<evidence type="ECO:0000256" key="6">
    <source>
        <dbReference type="ARBA" id="ARBA00022833"/>
    </source>
</evidence>
<keyword evidence="3" id="KW-0479">Metal-binding</keyword>
<dbReference type="FunFam" id="3.30.160.60:FF:000946">
    <property type="entry name" value="Zinc finger protein 438"/>
    <property type="match status" value="1"/>
</dbReference>
<protein>
    <recommendedName>
        <fullName evidence="11">Zinc finger protein 438</fullName>
    </recommendedName>
</protein>
<feature type="non-terminal residue" evidence="15">
    <location>
        <position position="1"/>
    </location>
</feature>
<proteinExistence type="predicted"/>
<feature type="non-terminal residue" evidence="15">
    <location>
        <position position="855"/>
    </location>
</feature>
<keyword evidence="2" id="KW-0678">Repressor</keyword>
<gene>
    <name evidence="15" type="primary">Znf438</name>
    <name evidence="15" type="ORF">ATLROG_R05307</name>
</gene>
<dbReference type="GO" id="GO:0000981">
    <property type="term" value="F:DNA-binding transcription factor activity, RNA polymerase II-specific"/>
    <property type="evidence" value="ECO:0007669"/>
    <property type="project" value="TreeGrafter"/>
</dbReference>
<dbReference type="AlphaFoldDB" id="A0A7L3WC59"/>
<evidence type="ECO:0000256" key="7">
    <source>
        <dbReference type="ARBA" id="ARBA00023015"/>
    </source>
</evidence>
<evidence type="ECO:0000256" key="9">
    <source>
        <dbReference type="ARBA" id="ARBA00023163"/>
    </source>
</evidence>
<comment type="subcellular location">
    <subcellularLocation>
        <location evidence="1">Nucleus</location>
    </subcellularLocation>
</comment>
<evidence type="ECO:0000313" key="15">
    <source>
        <dbReference type="EMBL" id="NXV74342.1"/>
    </source>
</evidence>
<keyword evidence="6" id="KW-0862">Zinc</keyword>
<evidence type="ECO:0000256" key="2">
    <source>
        <dbReference type="ARBA" id="ARBA00022491"/>
    </source>
</evidence>
<evidence type="ECO:0000256" key="5">
    <source>
        <dbReference type="ARBA" id="ARBA00022771"/>
    </source>
</evidence>
<keyword evidence="7" id="KW-0805">Transcription regulation</keyword>
<keyword evidence="5 12" id="KW-0863">Zinc-finger</keyword>
<dbReference type="PROSITE" id="PS00028">
    <property type="entry name" value="ZINC_FINGER_C2H2_1"/>
    <property type="match status" value="4"/>
</dbReference>
<dbReference type="PANTHER" id="PTHR24408">
    <property type="entry name" value="ZINC FINGER PROTEIN"/>
    <property type="match status" value="1"/>
</dbReference>
<dbReference type="InterPro" id="IPR036236">
    <property type="entry name" value="Znf_C2H2_sf"/>
</dbReference>
<dbReference type="FunFam" id="3.30.160.60:FF:003312">
    <property type="entry name" value="Zinc finger protein 438"/>
    <property type="match status" value="1"/>
</dbReference>
<evidence type="ECO:0000259" key="14">
    <source>
        <dbReference type="PROSITE" id="PS50157"/>
    </source>
</evidence>
<dbReference type="Gene3D" id="3.30.160.60">
    <property type="entry name" value="Classic Zinc Finger"/>
    <property type="match status" value="2"/>
</dbReference>
<dbReference type="InterPro" id="IPR013087">
    <property type="entry name" value="Znf_C2H2_type"/>
</dbReference>
<dbReference type="Proteomes" id="UP000518911">
    <property type="component" value="Unassembled WGS sequence"/>
</dbReference>
<keyword evidence="9" id="KW-0804">Transcription</keyword>
<reference evidence="15 16" key="1">
    <citation type="submission" date="2019-09" db="EMBL/GenBank/DDBJ databases">
        <title>Bird 10,000 Genomes (B10K) Project - Family phase.</title>
        <authorList>
            <person name="Zhang G."/>
        </authorList>
    </citation>
    <scope>NUCLEOTIDE SEQUENCE [LARGE SCALE GENOMIC DNA]</scope>
    <source>
        <strain evidence="15">OUT-0055</strain>
        <tissue evidence="15">Blood</tissue>
    </source>
</reference>
<accession>A0A7L3WC59</accession>
<keyword evidence="4" id="KW-0677">Repeat</keyword>
<feature type="domain" description="C2H2-type" evidence="14">
    <location>
        <begin position="803"/>
        <end position="831"/>
    </location>
</feature>
<keyword evidence="10" id="KW-0539">Nucleus</keyword>
<comment type="caution">
    <text evidence="15">The sequence shown here is derived from an EMBL/GenBank/DDBJ whole genome shotgun (WGS) entry which is preliminary data.</text>
</comment>
<evidence type="ECO:0000256" key="10">
    <source>
        <dbReference type="ARBA" id="ARBA00023242"/>
    </source>
</evidence>
<feature type="compositionally biased region" description="Polar residues" evidence="13">
    <location>
        <begin position="240"/>
        <end position="264"/>
    </location>
</feature>
<feature type="domain" description="C2H2-type" evidence="14">
    <location>
        <begin position="562"/>
        <end position="590"/>
    </location>
</feature>
<dbReference type="PANTHER" id="PTHR24408:SF23">
    <property type="entry name" value="ZINC FINGER PROTEIN 438"/>
    <property type="match status" value="1"/>
</dbReference>
<keyword evidence="8" id="KW-0238">DNA-binding</keyword>
<evidence type="ECO:0000256" key="13">
    <source>
        <dbReference type="SAM" id="MobiDB-lite"/>
    </source>
</evidence>
<evidence type="ECO:0000256" key="3">
    <source>
        <dbReference type="ARBA" id="ARBA00022723"/>
    </source>
</evidence>
<evidence type="ECO:0000256" key="12">
    <source>
        <dbReference type="PROSITE-ProRule" id="PRU00042"/>
    </source>
</evidence>
<evidence type="ECO:0000256" key="8">
    <source>
        <dbReference type="ARBA" id="ARBA00023125"/>
    </source>
</evidence>
<dbReference type="PROSITE" id="PS50157">
    <property type="entry name" value="ZINC_FINGER_C2H2_2"/>
    <property type="match status" value="3"/>
</dbReference>
<keyword evidence="16" id="KW-1185">Reference proteome</keyword>
<name>A0A7L3WC59_9GRUI</name>
<dbReference type="SUPFAM" id="SSF57667">
    <property type="entry name" value="beta-beta-alpha zinc fingers"/>
    <property type="match status" value="1"/>
</dbReference>
<dbReference type="SMART" id="SM00355">
    <property type="entry name" value="ZnF_C2H2"/>
    <property type="match status" value="5"/>
</dbReference>
<evidence type="ECO:0000256" key="1">
    <source>
        <dbReference type="ARBA" id="ARBA00004123"/>
    </source>
</evidence>
<evidence type="ECO:0000256" key="11">
    <source>
        <dbReference type="ARBA" id="ARBA00067846"/>
    </source>
</evidence>
<dbReference type="GO" id="GO:0005634">
    <property type="term" value="C:nucleus"/>
    <property type="evidence" value="ECO:0007669"/>
    <property type="project" value="UniProtKB-SubCell"/>
</dbReference>
<dbReference type="EMBL" id="VZUJ01064105">
    <property type="protein sequence ID" value="NXV74342.1"/>
    <property type="molecule type" value="Genomic_DNA"/>
</dbReference>
<organism evidence="15 16">
    <name type="scientific">Atlantisia rogersi</name>
    <name type="common">Inaccessible Island rail</name>
    <dbReference type="NCBI Taxonomy" id="2478892"/>
    <lineage>
        <taxon>Eukaryota</taxon>
        <taxon>Metazoa</taxon>
        <taxon>Chordata</taxon>
        <taxon>Craniata</taxon>
        <taxon>Vertebrata</taxon>
        <taxon>Euteleostomi</taxon>
        <taxon>Archelosauria</taxon>
        <taxon>Archosauria</taxon>
        <taxon>Dinosauria</taxon>
        <taxon>Saurischia</taxon>
        <taxon>Theropoda</taxon>
        <taxon>Coelurosauria</taxon>
        <taxon>Aves</taxon>
        <taxon>Neognathae</taxon>
        <taxon>Neoaves</taxon>
        <taxon>Gruiformes</taxon>
        <taxon>Rallidae</taxon>
        <taxon>Atlantisia</taxon>
    </lineage>
</organism>
<dbReference type="GO" id="GO:0043565">
    <property type="term" value="F:sequence-specific DNA binding"/>
    <property type="evidence" value="ECO:0007669"/>
    <property type="project" value="TreeGrafter"/>
</dbReference>
<evidence type="ECO:0000313" key="16">
    <source>
        <dbReference type="Proteomes" id="UP000518911"/>
    </source>
</evidence>
<dbReference type="GO" id="GO:0008270">
    <property type="term" value="F:zinc ion binding"/>
    <property type="evidence" value="ECO:0007669"/>
    <property type="project" value="UniProtKB-KW"/>
</dbReference>
<feature type="domain" description="C2H2-type" evidence="14">
    <location>
        <begin position="534"/>
        <end position="561"/>
    </location>
</feature>
<evidence type="ECO:0000256" key="4">
    <source>
        <dbReference type="ARBA" id="ARBA00022737"/>
    </source>
</evidence>
<dbReference type="OrthoDB" id="3437960at2759"/>
<feature type="region of interest" description="Disordered" evidence="13">
    <location>
        <begin position="240"/>
        <end position="268"/>
    </location>
</feature>
<sequence length="855" mass="94637">TFAGGVFLHANPAEKHCVQQSMLGQQKQETCAGKKISTDKHKSPSDIIRSFQKKSQFRTIAPKMVPKILTSGVVSCLQSSLSEQNPSMAAAGSKPLVVPTQNYAVMQVAGHEGTFSLLALPYVAPALTQQVQHTSMASSENLKLPIPRYQSVKNKFWSDKKMAQISGLGSHSKIPTKASISSTTSHLTALTEDCPETHSSSDSTEQVMLTDRDSAEMKVATLGNKGNCVKSGSPVVSKSEIASSNVSGPSVVKDSSSKPASTINPMKPSLCSVKTASETTRESFIMSEKLKEKSTNSANSVAVLSPAVFGSTIQMTPVPKGKLPILPYSRMKNSMLGRSKEDTNVVDVSGPSLRSECEKIPALVKTYHVPANASDKRSAVSFTQVPKQTIREKVDVESLKKLNSAASKRRGRKRRASDDLLAFQTKRRKCIINKFREGRERAKADLQPPENKKAEAVKKYRCIRPKPVVVVQAFAPLTSAAVIDTPSPDHLDQDTFLNSSLTNKYLSYKHSDATSAKSSDSSRNACSAVPKPLHKCHVCNHTFQFKHHLQDHMNTHTNRRPYSCRICRKAYIHSGSLSTHMKLHHNEGKPRKLVCCEFCAKVFGHAKVYFGHLREVHRVVISTEPSTSEQQLQDALKKRNTNIKEAEEATERGNKCNFEDLFHNPGEVKLQIKCGRCQFIAQSFGEMKFHLLCSHGEEIQGRVKEGVLQGHRGAKGELIKHTTHVWKQRSERRHLARSAAHEEEFCTFPKLKRQVHFHHQNNVDMLPKSELTASGSGEAAKEMQNVGFGTPSKTIEVWSKAGYNCILCKQVFGRREDLCSHWQSHHNCEDPSTLWAVFSLLSNQGIIELSNNVEC</sequence>